<dbReference type="AlphaFoldDB" id="A0A059V6M6"/>
<keyword evidence="8 12" id="KW-0406">Ion transport</keyword>
<keyword evidence="10" id="KW-0472">Membrane</keyword>
<evidence type="ECO:0000256" key="6">
    <source>
        <dbReference type="ARBA" id="ARBA00022781"/>
    </source>
</evidence>
<gene>
    <name evidence="13" type="primary">ATP8</name>
</gene>
<evidence type="ECO:0000256" key="10">
    <source>
        <dbReference type="ARBA" id="ARBA00023136"/>
    </source>
</evidence>
<keyword evidence="7" id="KW-1133">Transmembrane helix</keyword>
<keyword evidence="11" id="KW-0066">ATP synthesis</keyword>
<evidence type="ECO:0000256" key="4">
    <source>
        <dbReference type="ARBA" id="ARBA00022547"/>
    </source>
</evidence>
<dbReference type="GO" id="GO:0031966">
    <property type="term" value="C:mitochondrial membrane"/>
    <property type="evidence" value="ECO:0007669"/>
    <property type="project" value="UniProtKB-SubCell"/>
</dbReference>
<dbReference type="InterPro" id="IPR001421">
    <property type="entry name" value="ATP8_metazoa"/>
</dbReference>
<geneLocation type="mitochondrion" evidence="13"/>
<dbReference type="Pfam" id="PF00895">
    <property type="entry name" value="ATP-synt_8"/>
    <property type="match status" value="1"/>
</dbReference>
<comment type="subcellular location">
    <subcellularLocation>
        <location evidence="1 12">Mitochondrion membrane</location>
        <topology evidence="1 12">Single-pass membrane protein</topology>
    </subcellularLocation>
</comment>
<accession>A0A059V6M6</accession>
<evidence type="ECO:0000256" key="8">
    <source>
        <dbReference type="ARBA" id="ARBA00023065"/>
    </source>
</evidence>
<name>A0A059V6M6_9SAUR</name>
<evidence type="ECO:0000256" key="9">
    <source>
        <dbReference type="ARBA" id="ARBA00023128"/>
    </source>
</evidence>
<evidence type="ECO:0000256" key="7">
    <source>
        <dbReference type="ARBA" id="ARBA00022989"/>
    </source>
</evidence>
<keyword evidence="5 12" id="KW-0812">Transmembrane</keyword>
<evidence type="ECO:0000256" key="5">
    <source>
        <dbReference type="ARBA" id="ARBA00022692"/>
    </source>
</evidence>
<dbReference type="GO" id="GO:0045259">
    <property type="term" value="C:proton-transporting ATP synthase complex"/>
    <property type="evidence" value="ECO:0007669"/>
    <property type="project" value="UniProtKB-KW"/>
</dbReference>
<protein>
    <recommendedName>
        <fullName evidence="12">ATP synthase complex subunit 8</fullName>
    </recommendedName>
</protein>
<dbReference type="GO" id="GO:0015078">
    <property type="term" value="F:proton transmembrane transporter activity"/>
    <property type="evidence" value="ECO:0007669"/>
    <property type="project" value="InterPro"/>
</dbReference>
<proteinExistence type="inferred from homology"/>
<evidence type="ECO:0000256" key="1">
    <source>
        <dbReference type="ARBA" id="ARBA00004304"/>
    </source>
</evidence>
<keyword evidence="4 12" id="KW-0138">CF(0)</keyword>
<dbReference type="EMBL" id="KJ551842">
    <property type="protein sequence ID" value="AHZ88987.1"/>
    <property type="molecule type" value="Genomic_DNA"/>
</dbReference>
<comment type="similarity">
    <text evidence="2 12">Belongs to the ATPase protein 8 family.</text>
</comment>
<evidence type="ECO:0000256" key="11">
    <source>
        <dbReference type="ARBA" id="ARBA00023310"/>
    </source>
</evidence>
<sequence>MPQLATSNWFSTFLWTWLVLLTLTTKITKIKLPTKPKKFLEKMYHNQWIWPWW</sequence>
<evidence type="ECO:0000256" key="12">
    <source>
        <dbReference type="RuleBase" id="RU003661"/>
    </source>
</evidence>
<keyword evidence="9 12" id="KW-0496">Mitochondrion</keyword>
<keyword evidence="3 12" id="KW-0813">Transport</keyword>
<evidence type="ECO:0000256" key="3">
    <source>
        <dbReference type="ARBA" id="ARBA00022448"/>
    </source>
</evidence>
<dbReference type="GO" id="GO:0015986">
    <property type="term" value="P:proton motive force-driven ATP synthesis"/>
    <property type="evidence" value="ECO:0007669"/>
    <property type="project" value="InterPro"/>
</dbReference>
<evidence type="ECO:0000313" key="13">
    <source>
        <dbReference type="EMBL" id="AHZ88987.1"/>
    </source>
</evidence>
<organism evidence="13">
    <name type="scientific">Phrynocephalus theobaldi orientalis</name>
    <dbReference type="NCBI Taxonomy" id="1318721"/>
    <lineage>
        <taxon>Eukaryota</taxon>
        <taxon>Metazoa</taxon>
        <taxon>Chordata</taxon>
        <taxon>Craniata</taxon>
        <taxon>Vertebrata</taxon>
        <taxon>Euteleostomi</taxon>
        <taxon>Lepidosauria</taxon>
        <taxon>Squamata</taxon>
        <taxon>Bifurcata</taxon>
        <taxon>Unidentata</taxon>
        <taxon>Episquamata</taxon>
        <taxon>Toxicofera</taxon>
        <taxon>Iguania</taxon>
        <taxon>Acrodonta</taxon>
        <taxon>Agamidae</taxon>
        <taxon>Agaminae</taxon>
        <taxon>Phrynocephalus</taxon>
    </lineage>
</organism>
<evidence type="ECO:0000256" key="2">
    <source>
        <dbReference type="ARBA" id="ARBA00008892"/>
    </source>
</evidence>
<keyword evidence="6 12" id="KW-0375">Hydrogen ion transport</keyword>
<reference evidence="13" key="1">
    <citation type="journal article" date="2014" name="Mitochondrial DNA">
        <title>The complete mitochondrial genome of the toad-headed lizard subspecies, Phrynocephalus theobaldi orientalis (Reptilia, Squamata, Agamidae).</title>
        <authorList>
            <person name="Liao P."/>
            <person name="Jin Y."/>
        </authorList>
    </citation>
    <scope>NUCLEOTIDE SEQUENCE</scope>
</reference>